<dbReference type="CDD" id="cd04040">
    <property type="entry name" value="C2D_Tricalbin-like"/>
    <property type="match status" value="1"/>
</dbReference>
<dbReference type="SMART" id="SM00239">
    <property type="entry name" value="C2"/>
    <property type="match status" value="5"/>
</dbReference>
<comment type="subcellular location">
    <subcellularLocation>
        <location evidence="1">Endoplasmic reticulum membrane</location>
    </subcellularLocation>
</comment>
<dbReference type="PROSITE" id="PS51847">
    <property type="entry name" value="SMP"/>
    <property type="match status" value="1"/>
</dbReference>
<evidence type="ECO:0000259" key="12">
    <source>
        <dbReference type="PROSITE" id="PS50004"/>
    </source>
</evidence>
<evidence type="ECO:0000256" key="5">
    <source>
        <dbReference type="ARBA" id="ARBA00022737"/>
    </source>
</evidence>
<dbReference type="InterPro" id="IPR037762">
    <property type="entry name" value="C2C_Tricalbin"/>
</dbReference>
<dbReference type="PIRSF" id="PIRSF037232">
    <property type="entry name" value="Tricalbin"/>
    <property type="match status" value="1"/>
</dbReference>
<dbReference type="InterPro" id="IPR000008">
    <property type="entry name" value="C2_dom"/>
</dbReference>
<feature type="domain" description="C2" evidence="12">
    <location>
        <begin position="442"/>
        <end position="565"/>
    </location>
</feature>
<evidence type="ECO:0000256" key="9">
    <source>
        <dbReference type="ARBA" id="ARBA00023121"/>
    </source>
</evidence>
<evidence type="ECO:0000313" key="14">
    <source>
        <dbReference type="EMBL" id="TYJ55228.1"/>
    </source>
</evidence>
<evidence type="ECO:0000256" key="7">
    <source>
        <dbReference type="ARBA" id="ARBA00022989"/>
    </source>
</evidence>
<name>A0A5D3AWT0_9TREE</name>
<dbReference type="PANTHER" id="PTHR46980:SF2">
    <property type="entry name" value="TRICALBIN-1-RELATED"/>
    <property type="match status" value="1"/>
</dbReference>
<dbReference type="Pfam" id="PF24920">
    <property type="entry name" value="C2_TCB1"/>
    <property type="match status" value="1"/>
</dbReference>
<evidence type="ECO:0000256" key="2">
    <source>
        <dbReference type="ARBA" id="ARBA00022448"/>
    </source>
</evidence>
<keyword evidence="2" id="KW-0813">Transport</keyword>
<protein>
    <recommendedName>
        <fullName evidence="16">Transmembrane protein</fullName>
    </recommendedName>
</protein>
<sequence>MPIIKAFDHAIPNGQTFQNIAKAPGNLVGEVGSAVGGVVNQDQLKGAAVHMFDPDASPAVKAAAAAKAKAQLGLPSRDKVKEGISGSGGGARAVTIDTSTAGNTPKPTVTLADIDKASRAEGQSGDAEKMPGAIPSNAAPSVPTWVKAGWAQAAGLGQNAKAQHEATLLDTYLTETMYGAWYHNAAIIAFSVLATRFFTTLGLGWGWVLVVFAFCASYYSNSIQRTRDRARDDIQRELVKTRLVTETESADWINSFLERFWLIYEPVLSQTIIASTDAALAGVAPPGVDSIRMTTFTLGTKAPRIDYVRTFPKTPEDIVIMDWAVSFTPNDIQDVTPRQQAKQVNPKVVLSIRIGKGVVSKALPILLEDMSFSGKMRIKLKLMTNFPHVQTVDISFIEKPTFDYVLKPIGGETLGFDINSIPALAPFIRDQVHANLGPMMYDPNSFTIDLEQLLSGTPLDAAIGVLRVTVTDARGLKATKLGGGDPDPYVSFSLGAKPAIGQTKIVYSNPNPSFQETQFLLINTLADVLNLNVYDFNEHRPDNLLGTASHELGSLAEDAEQEGNVGKILGGGKERGEVRYDLSYFPVLKAEKGADGTPEPIPDTQTGIVRLTIHQAKDLEVSGAVLSGGALNPFASVYLGNSRQEVHRTKTLKHVNQPIWEEATEFLVPEKHNSVFTVDITDSRDFASDPSLGKVTLRLADLLEAKEKQQDWFPLSGSRSGKIRMSAEWKPVAMTGSIGGANSYIPPIGILRVWLKKAVDVKNVEAALGGKSDPYVRVMGNNRVVTRTEVINNNLNPEWDQIVYVPVHSTRENFFLELMDYQNIGKDRSLGHVEINAGDYIQKSDDQAYPYVSTGHQIRRDQIKLDKANHFKGELHYEIDFKPAVSLRGGVSFDVQKNELELAAEAAETEAAVRGTEPTGVAEVSPEANGSVKVAPVDALGGQVNTAPAPITNGEVPPTGTVAPAPVLDGEAQPETAAEDPEQGIVMSNEEILQNQSGLLVFQVISGNLARKGSLEVMLDDGYWPAFTSEKARSNTPTWDQVGEGFIRELDFSRVWLRINAADENSKEDVVAEFKTNTKEFLEQCINAPSEFVLVDEEGRNKTTVQLAARFVPVDITLEPRESINNMGILRVDVVEATGVHGADRSGKSDPYVVFSLNGMKVFKSETKKKTVHPVWNESFEVMVPSRVAAKFNFEVFDWDRVGTATPLGSNVVDLAALEPFEAFESTLPLITDKRGEKGALTFRMLFTPEIIARVRHNTSTFATAGRAMTTIGGVPLGVGKGVIQGGGAVAGGVASGLGTVGGFAGRRIGLIKKKDKSGKEVMVDPSTGAPATPGAIANDGYDVPAGQTSAPAGTNVDGVPTQNATTLPVGESAGPSEPGTLSVTILSAKDLKSDRDVAKPYVTVKAGGKSYKTEHIKGLTPEWNETFNFNIAPTTSTFNVTVYDHHTLGKDPELGEAEVDIWRHIQPAVPNADVWVELSSGTGLLRLRLDWNTGVASPPSGHLRTNSRMRTPSVSSKTVPDSPSRFSMKKAKE</sequence>
<dbReference type="InterPro" id="IPR035892">
    <property type="entry name" value="C2_domain_sf"/>
</dbReference>
<dbReference type="InterPro" id="IPR037756">
    <property type="entry name" value="C2D_Tricalbin"/>
</dbReference>
<dbReference type="InterPro" id="IPR037761">
    <property type="entry name" value="C2A_Tricalbin"/>
</dbReference>
<dbReference type="Pfam" id="PF25669">
    <property type="entry name" value="SMP_MUG190-like"/>
    <property type="match status" value="1"/>
</dbReference>
<feature type="domain" description="C2" evidence="12">
    <location>
        <begin position="1110"/>
        <end position="1228"/>
    </location>
</feature>
<keyword evidence="10" id="KW-0472">Membrane</keyword>
<keyword evidence="7" id="KW-1133">Transmembrane helix</keyword>
<feature type="region of interest" description="Disordered" evidence="11">
    <location>
        <begin position="909"/>
        <end position="928"/>
    </location>
</feature>
<evidence type="ECO:0000259" key="13">
    <source>
        <dbReference type="PROSITE" id="PS51847"/>
    </source>
</evidence>
<organism evidence="14 15">
    <name type="scientific">Cryptococcus floricola</name>
    <dbReference type="NCBI Taxonomy" id="2591691"/>
    <lineage>
        <taxon>Eukaryota</taxon>
        <taxon>Fungi</taxon>
        <taxon>Dikarya</taxon>
        <taxon>Basidiomycota</taxon>
        <taxon>Agaricomycotina</taxon>
        <taxon>Tremellomycetes</taxon>
        <taxon>Tremellales</taxon>
        <taxon>Cryptococcaceae</taxon>
        <taxon>Cryptococcus</taxon>
    </lineage>
</organism>
<evidence type="ECO:0000256" key="8">
    <source>
        <dbReference type="ARBA" id="ARBA00023055"/>
    </source>
</evidence>
<evidence type="ECO:0000256" key="4">
    <source>
        <dbReference type="ARBA" id="ARBA00022692"/>
    </source>
</evidence>
<evidence type="ECO:0000256" key="6">
    <source>
        <dbReference type="ARBA" id="ARBA00022824"/>
    </source>
</evidence>
<keyword evidence="5" id="KW-0677">Repeat</keyword>
<dbReference type="PROSITE" id="PS50004">
    <property type="entry name" value="C2"/>
    <property type="match status" value="5"/>
</dbReference>
<evidence type="ECO:0000256" key="1">
    <source>
        <dbReference type="ARBA" id="ARBA00004586"/>
    </source>
</evidence>
<feature type="domain" description="SMP-LTD" evidence="13">
    <location>
        <begin position="246"/>
        <end position="451"/>
    </location>
</feature>
<dbReference type="Gene3D" id="2.60.40.150">
    <property type="entry name" value="C2 domain"/>
    <property type="match status" value="5"/>
</dbReference>
<dbReference type="Pfam" id="PF00168">
    <property type="entry name" value="C2"/>
    <property type="match status" value="5"/>
</dbReference>
<accession>A0A5D3AWT0</accession>
<evidence type="ECO:0000256" key="11">
    <source>
        <dbReference type="SAM" id="MobiDB-lite"/>
    </source>
</evidence>
<keyword evidence="6" id="KW-0256">Endoplasmic reticulum</keyword>
<keyword evidence="8" id="KW-0445">Lipid transport</keyword>
<dbReference type="GO" id="GO:0008289">
    <property type="term" value="F:lipid binding"/>
    <property type="evidence" value="ECO:0007669"/>
    <property type="project" value="UniProtKB-KW"/>
</dbReference>
<keyword evidence="4" id="KW-0812">Transmembrane</keyword>
<dbReference type="InterPro" id="IPR031468">
    <property type="entry name" value="SMP_LBD"/>
</dbReference>
<dbReference type="GO" id="GO:0006869">
    <property type="term" value="P:lipid transport"/>
    <property type="evidence" value="ECO:0007669"/>
    <property type="project" value="UniProtKB-KW"/>
</dbReference>
<dbReference type="CDD" id="cd04044">
    <property type="entry name" value="C2A_Tricalbin-like"/>
    <property type="match status" value="1"/>
</dbReference>
<dbReference type="InterPro" id="IPR056910">
    <property type="entry name" value="TCB1-3_C2"/>
</dbReference>
<dbReference type="PANTHER" id="PTHR46980">
    <property type="entry name" value="TRICALBIN-1-RELATED"/>
    <property type="match status" value="1"/>
</dbReference>
<dbReference type="EMBL" id="NIDF01000043">
    <property type="protein sequence ID" value="TYJ55228.1"/>
    <property type="molecule type" value="Genomic_DNA"/>
</dbReference>
<dbReference type="SUPFAM" id="SSF49562">
    <property type="entry name" value="C2 domain (Calcium/lipid-binding domain, CaLB)"/>
    <property type="match status" value="5"/>
</dbReference>
<feature type="domain" description="C2" evidence="12">
    <location>
        <begin position="719"/>
        <end position="851"/>
    </location>
</feature>
<feature type="region of interest" description="Disordered" evidence="11">
    <location>
        <begin position="78"/>
        <end position="115"/>
    </location>
</feature>
<keyword evidence="9" id="KW-0446">Lipid-binding</keyword>
<dbReference type="InterPro" id="IPR052455">
    <property type="entry name" value="Tricalbin_domain"/>
</dbReference>
<evidence type="ECO:0008006" key="16">
    <source>
        <dbReference type="Google" id="ProtNLM"/>
    </source>
</evidence>
<dbReference type="CDD" id="cd04045">
    <property type="entry name" value="C2C_Tricalbin-like"/>
    <property type="match status" value="1"/>
</dbReference>
<reference evidence="14 15" key="1">
    <citation type="submission" date="2017-05" db="EMBL/GenBank/DDBJ databases">
        <title>The Genome Sequence of Tsuchiyaea wingfieldii DSM 27421.</title>
        <authorList>
            <person name="Cuomo C."/>
            <person name="Passer A."/>
            <person name="Billmyre B."/>
            <person name="Heitman J."/>
        </authorList>
    </citation>
    <scope>NUCLEOTIDE SEQUENCE [LARGE SCALE GENOMIC DNA]</scope>
    <source>
        <strain evidence="14 15">DSM 27421</strain>
    </source>
</reference>
<feature type="compositionally biased region" description="Polar residues" evidence="11">
    <location>
        <begin position="96"/>
        <end position="107"/>
    </location>
</feature>
<dbReference type="InterPro" id="IPR017147">
    <property type="entry name" value="Tricalbin"/>
</dbReference>
<feature type="domain" description="C2" evidence="12">
    <location>
        <begin position="1362"/>
        <end position="1477"/>
    </location>
</feature>
<dbReference type="CDD" id="cd04052">
    <property type="entry name" value="C2B_Tricalbin-like"/>
    <property type="match status" value="1"/>
</dbReference>
<dbReference type="CDD" id="cd21678">
    <property type="entry name" value="SMP_TCB"/>
    <property type="match status" value="1"/>
</dbReference>
<dbReference type="GO" id="GO:0071944">
    <property type="term" value="C:cell periphery"/>
    <property type="evidence" value="ECO:0007669"/>
    <property type="project" value="UniProtKB-ARBA"/>
</dbReference>
<feature type="domain" description="C2" evidence="12">
    <location>
        <begin position="590"/>
        <end position="713"/>
    </location>
</feature>
<feature type="compositionally biased region" description="Polar residues" evidence="11">
    <location>
        <begin position="1504"/>
        <end position="1526"/>
    </location>
</feature>
<dbReference type="Proteomes" id="UP000322245">
    <property type="component" value="Unassembled WGS sequence"/>
</dbReference>
<feature type="region of interest" description="Disordered" evidence="11">
    <location>
        <begin position="1497"/>
        <end position="1534"/>
    </location>
</feature>
<dbReference type="CDD" id="cd00030">
    <property type="entry name" value="C2"/>
    <property type="match status" value="1"/>
</dbReference>
<evidence type="ECO:0000256" key="10">
    <source>
        <dbReference type="ARBA" id="ARBA00023136"/>
    </source>
</evidence>
<dbReference type="InterPro" id="IPR037765">
    <property type="entry name" value="C2B_Tricalbin"/>
</dbReference>
<comment type="caution">
    <text evidence="14">The sequence shown here is derived from an EMBL/GenBank/DDBJ whole genome shotgun (WGS) entry which is preliminary data.</text>
</comment>
<evidence type="ECO:0000256" key="3">
    <source>
        <dbReference type="ARBA" id="ARBA00022553"/>
    </source>
</evidence>
<dbReference type="GO" id="GO:0061817">
    <property type="term" value="P:endoplasmic reticulum-plasma membrane tethering"/>
    <property type="evidence" value="ECO:0007669"/>
    <property type="project" value="InterPro"/>
</dbReference>
<dbReference type="GO" id="GO:0005789">
    <property type="term" value="C:endoplasmic reticulum membrane"/>
    <property type="evidence" value="ECO:0007669"/>
    <property type="project" value="UniProtKB-SubCell"/>
</dbReference>
<keyword evidence="3" id="KW-0597">Phosphoprotein</keyword>
<keyword evidence="15" id="KW-1185">Reference proteome</keyword>
<proteinExistence type="predicted"/>
<evidence type="ECO:0000313" key="15">
    <source>
        <dbReference type="Proteomes" id="UP000322245"/>
    </source>
</evidence>
<gene>
    <name evidence="14" type="ORF">B9479_004058</name>
</gene>